<evidence type="ECO:0000256" key="4">
    <source>
        <dbReference type="ARBA" id="ARBA00022741"/>
    </source>
</evidence>
<dbReference type="InterPro" id="IPR000719">
    <property type="entry name" value="Prot_kinase_dom"/>
</dbReference>
<accession>A0AA37V0B4</accession>
<keyword evidence="9" id="KW-0812">Transmembrane</keyword>
<dbReference type="GO" id="GO:0005524">
    <property type="term" value="F:ATP binding"/>
    <property type="evidence" value="ECO:0007669"/>
    <property type="project" value="UniProtKB-UniRule"/>
</dbReference>
<evidence type="ECO:0000256" key="1">
    <source>
        <dbReference type="ARBA" id="ARBA00012513"/>
    </source>
</evidence>
<organism evidence="11 12">
    <name type="scientific">Roseisolibacter agri</name>
    <dbReference type="NCBI Taxonomy" id="2014610"/>
    <lineage>
        <taxon>Bacteria</taxon>
        <taxon>Pseudomonadati</taxon>
        <taxon>Gemmatimonadota</taxon>
        <taxon>Gemmatimonadia</taxon>
        <taxon>Gemmatimonadales</taxon>
        <taxon>Gemmatimonadaceae</taxon>
        <taxon>Roseisolibacter</taxon>
    </lineage>
</organism>
<evidence type="ECO:0000256" key="6">
    <source>
        <dbReference type="ARBA" id="ARBA00022840"/>
    </source>
</evidence>
<feature type="region of interest" description="Disordered" evidence="8">
    <location>
        <begin position="283"/>
        <end position="320"/>
    </location>
</feature>
<dbReference type="PANTHER" id="PTHR43289:SF6">
    <property type="entry name" value="SERINE_THREONINE-PROTEIN KINASE NEKL-3"/>
    <property type="match status" value="1"/>
</dbReference>
<evidence type="ECO:0000313" key="12">
    <source>
        <dbReference type="Proteomes" id="UP001161325"/>
    </source>
</evidence>
<feature type="compositionally biased region" description="Pro residues" evidence="8">
    <location>
        <begin position="303"/>
        <end position="312"/>
    </location>
</feature>
<sequence length="850" mass="92224">MTDLLLDRVVAAIGDRFEIGDELGRGGMAVVYRAREVRLRRAVALKVLPPELAFRTGVRERFLREAQTAAQLTHPHIVPIYAADESGGVAWLAMALVDGETLGQRMQREGRVAPDVARRILAEVADALAYAHAHGVVHRDVKPDNILLDRDSGRATVTDFGIARAAEEELRLTVTGVAIGSPAYMSPEQAMGEAEVDGRSDQYSLAVVGYQLLTGELPFQASSATAMLMKHVAEAPRPIASLRPDVPPAMAAAIERALAKKPADRWPDASAFRRALLDTRAPAAPAAPAPMPDANGASTLPKPARPPAPAPGDPFTVIVPTVGARPAPEAPAAPPGPGQIPSVRDAMASAMRQVDRALADVGPLVHDAMDRARRGAVPVPPAAEPPARPPQTPTEWRASQKQAEREWKEHLRAQRREWRERQQEQQAQWKDHWRDAPAQGAAQGNLPVPLSRGEVPGNHPLGGMPMAGAPTRLPRVAVQSEALPPLSLERRAELFRRKAGSVMMLLAFLTLVNALHLFLPPWVLFPAFGMGRDLRRRWRPLRDEGLRFWELMFEGPQAAVAGAQVRPTRGRGAMQLQERARRFRRHVRRGAVSAVVSILSLIIGVNANVEPLVVPVILFGFLALYSAVGALRHGRRLRRAGVSLEGVMGRQWEELIATAEPRPRDEILAEEASRLVGSDVLASAYGSALRGALDDRLVVRETLGKLAPADRALIPDVLPTINALVERIAGLVQSLSRLEGDVRAGQVEELDARLARARAEPAGSPDRDRKISLLERQRASLADLAQRRATMLAQLENAQLVLQNMKLDLLKLRAAGVGALAEVTTATQEARALSRDIQYALDAAAEVRAR</sequence>
<dbReference type="EC" id="2.7.11.1" evidence="1"/>
<evidence type="ECO:0000256" key="5">
    <source>
        <dbReference type="ARBA" id="ARBA00022777"/>
    </source>
</evidence>
<proteinExistence type="predicted"/>
<dbReference type="EMBL" id="BRXS01000001">
    <property type="protein sequence ID" value="GLC24115.1"/>
    <property type="molecule type" value="Genomic_DNA"/>
</dbReference>
<evidence type="ECO:0000313" key="11">
    <source>
        <dbReference type="EMBL" id="GLC24115.1"/>
    </source>
</evidence>
<feature type="compositionally biased region" description="Pro residues" evidence="8">
    <location>
        <begin position="378"/>
        <end position="392"/>
    </location>
</feature>
<dbReference type="Pfam" id="PF00069">
    <property type="entry name" value="Pkinase"/>
    <property type="match status" value="1"/>
</dbReference>
<evidence type="ECO:0000256" key="9">
    <source>
        <dbReference type="SAM" id="Phobius"/>
    </source>
</evidence>
<dbReference type="InterPro" id="IPR008271">
    <property type="entry name" value="Ser/Thr_kinase_AS"/>
</dbReference>
<evidence type="ECO:0000256" key="7">
    <source>
        <dbReference type="PROSITE-ProRule" id="PRU10141"/>
    </source>
</evidence>
<dbReference type="RefSeq" id="WP_284348563.1">
    <property type="nucleotide sequence ID" value="NZ_BRXS01000001.1"/>
</dbReference>
<keyword evidence="2" id="KW-0723">Serine/threonine-protein kinase</keyword>
<keyword evidence="6 7" id="KW-0067">ATP-binding</keyword>
<reference evidence="11" key="1">
    <citation type="submission" date="2022-08" db="EMBL/GenBank/DDBJ databases">
        <title>Draft genome sequencing of Roseisolibacter agri AW1220.</title>
        <authorList>
            <person name="Tobiishi Y."/>
            <person name="Tonouchi A."/>
        </authorList>
    </citation>
    <scope>NUCLEOTIDE SEQUENCE</scope>
    <source>
        <strain evidence="11">AW1220</strain>
    </source>
</reference>
<protein>
    <recommendedName>
        <fullName evidence="1">non-specific serine/threonine protein kinase</fullName>
        <ecNumber evidence="1">2.7.11.1</ecNumber>
    </recommendedName>
</protein>
<feature type="region of interest" description="Disordered" evidence="8">
    <location>
        <begin position="376"/>
        <end position="407"/>
    </location>
</feature>
<dbReference type="Proteomes" id="UP001161325">
    <property type="component" value="Unassembled WGS sequence"/>
</dbReference>
<feature type="transmembrane region" description="Helical" evidence="9">
    <location>
        <begin position="502"/>
        <end position="529"/>
    </location>
</feature>
<dbReference type="PANTHER" id="PTHR43289">
    <property type="entry name" value="MITOGEN-ACTIVATED PROTEIN KINASE KINASE KINASE 20-RELATED"/>
    <property type="match status" value="1"/>
</dbReference>
<feature type="transmembrane region" description="Helical" evidence="9">
    <location>
        <begin position="612"/>
        <end position="631"/>
    </location>
</feature>
<feature type="domain" description="Protein kinase" evidence="10">
    <location>
        <begin position="17"/>
        <end position="277"/>
    </location>
</feature>
<keyword evidence="3" id="KW-0808">Transferase</keyword>
<evidence type="ECO:0000259" key="10">
    <source>
        <dbReference type="PROSITE" id="PS50011"/>
    </source>
</evidence>
<gene>
    <name evidence="11" type="ORF">rosag_06280</name>
</gene>
<dbReference type="CDD" id="cd14014">
    <property type="entry name" value="STKc_PknB_like"/>
    <property type="match status" value="1"/>
</dbReference>
<dbReference type="PROSITE" id="PS00108">
    <property type="entry name" value="PROTEIN_KINASE_ST"/>
    <property type="match status" value="1"/>
</dbReference>
<dbReference type="Gene3D" id="3.30.200.20">
    <property type="entry name" value="Phosphorylase Kinase, domain 1"/>
    <property type="match status" value="1"/>
</dbReference>
<dbReference type="PROSITE" id="PS00107">
    <property type="entry name" value="PROTEIN_KINASE_ATP"/>
    <property type="match status" value="1"/>
</dbReference>
<dbReference type="PROSITE" id="PS50011">
    <property type="entry name" value="PROTEIN_KINASE_DOM"/>
    <property type="match status" value="1"/>
</dbReference>
<keyword evidence="9" id="KW-0472">Membrane</keyword>
<dbReference type="GO" id="GO:0004674">
    <property type="term" value="F:protein serine/threonine kinase activity"/>
    <property type="evidence" value="ECO:0007669"/>
    <property type="project" value="UniProtKB-KW"/>
</dbReference>
<evidence type="ECO:0000256" key="2">
    <source>
        <dbReference type="ARBA" id="ARBA00022527"/>
    </source>
</evidence>
<comment type="caution">
    <text evidence="11">The sequence shown here is derived from an EMBL/GenBank/DDBJ whole genome shotgun (WGS) entry which is preliminary data.</text>
</comment>
<dbReference type="InterPro" id="IPR017441">
    <property type="entry name" value="Protein_kinase_ATP_BS"/>
</dbReference>
<dbReference type="SMART" id="SM00220">
    <property type="entry name" value="S_TKc"/>
    <property type="match status" value="1"/>
</dbReference>
<feature type="transmembrane region" description="Helical" evidence="9">
    <location>
        <begin position="587"/>
        <end position="606"/>
    </location>
</feature>
<keyword evidence="4 7" id="KW-0547">Nucleotide-binding</keyword>
<feature type="binding site" evidence="7">
    <location>
        <position position="46"/>
    </location>
    <ligand>
        <name>ATP</name>
        <dbReference type="ChEBI" id="CHEBI:30616"/>
    </ligand>
</feature>
<name>A0AA37V0B4_9BACT</name>
<evidence type="ECO:0000256" key="3">
    <source>
        <dbReference type="ARBA" id="ARBA00022679"/>
    </source>
</evidence>
<dbReference type="SUPFAM" id="SSF56112">
    <property type="entry name" value="Protein kinase-like (PK-like)"/>
    <property type="match status" value="1"/>
</dbReference>
<dbReference type="FunFam" id="1.10.510.10:FF:000021">
    <property type="entry name" value="Serine/threonine protein kinase"/>
    <property type="match status" value="1"/>
</dbReference>
<keyword evidence="12" id="KW-1185">Reference proteome</keyword>
<dbReference type="Gene3D" id="1.10.510.10">
    <property type="entry name" value="Transferase(Phosphotransferase) domain 1"/>
    <property type="match status" value="1"/>
</dbReference>
<dbReference type="AlphaFoldDB" id="A0AA37V0B4"/>
<dbReference type="InterPro" id="IPR011009">
    <property type="entry name" value="Kinase-like_dom_sf"/>
</dbReference>
<keyword evidence="5" id="KW-0418">Kinase</keyword>
<evidence type="ECO:0000256" key="8">
    <source>
        <dbReference type="SAM" id="MobiDB-lite"/>
    </source>
</evidence>
<keyword evidence="9" id="KW-1133">Transmembrane helix</keyword>